<evidence type="ECO:0000313" key="3">
    <source>
        <dbReference type="EMBL" id="OYV78482.1"/>
    </source>
</evidence>
<evidence type="ECO:0000259" key="2">
    <source>
        <dbReference type="Pfam" id="PF01636"/>
    </source>
</evidence>
<gene>
    <name evidence="3" type="ORF">B7Z70_09385</name>
</gene>
<proteinExistence type="predicted"/>
<protein>
    <submittedName>
        <fullName evidence="3">Phosphotransferase</fullName>
    </submittedName>
</protein>
<dbReference type="InterPro" id="IPR011009">
    <property type="entry name" value="Kinase-like_dom_sf"/>
</dbReference>
<dbReference type="Gene3D" id="3.90.1200.10">
    <property type="match status" value="1"/>
</dbReference>
<organism evidence="3 4">
    <name type="scientific">Acidithiobacillus ferrivorans</name>
    <dbReference type="NCBI Taxonomy" id="160808"/>
    <lineage>
        <taxon>Bacteria</taxon>
        <taxon>Pseudomonadati</taxon>
        <taxon>Pseudomonadota</taxon>
        <taxon>Acidithiobacillia</taxon>
        <taxon>Acidithiobacillales</taxon>
        <taxon>Acidithiobacillaceae</taxon>
        <taxon>Acidithiobacillus</taxon>
    </lineage>
</organism>
<dbReference type="InterPro" id="IPR002575">
    <property type="entry name" value="Aminoglycoside_PTrfase"/>
</dbReference>
<dbReference type="Gene3D" id="3.30.200.20">
    <property type="entry name" value="Phosphorylase Kinase, domain 1"/>
    <property type="match status" value="1"/>
</dbReference>
<keyword evidence="3" id="KW-0808">Transferase</keyword>
<name>A0A257SZB1_9PROT</name>
<evidence type="ECO:0000256" key="1">
    <source>
        <dbReference type="SAM" id="MobiDB-lite"/>
    </source>
</evidence>
<dbReference type="Proteomes" id="UP000216779">
    <property type="component" value="Unassembled WGS sequence"/>
</dbReference>
<evidence type="ECO:0000313" key="4">
    <source>
        <dbReference type="Proteomes" id="UP000216779"/>
    </source>
</evidence>
<dbReference type="GO" id="GO:0016740">
    <property type="term" value="F:transferase activity"/>
    <property type="evidence" value="ECO:0007669"/>
    <property type="project" value="UniProtKB-KW"/>
</dbReference>
<reference evidence="3 4" key="1">
    <citation type="submission" date="2017-03" db="EMBL/GenBank/DDBJ databases">
        <title>Lifting the veil on microbial sulfur biogeochemistry in mining wastewaters.</title>
        <authorList>
            <person name="Kantor R.S."/>
            <person name="Colenbrander Nelson T."/>
            <person name="Marshall S."/>
            <person name="Bennett D."/>
            <person name="Apte S."/>
            <person name="Camacho D."/>
            <person name="Thomas B.C."/>
            <person name="Warren L.A."/>
            <person name="Banfield J.F."/>
        </authorList>
    </citation>
    <scope>NUCLEOTIDE SEQUENCE [LARGE SCALE GENOMIC DNA]</scope>
    <source>
        <strain evidence="3">21-59-9</strain>
    </source>
</reference>
<dbReference type="AlphaFoldDB" id="A0A257SZB1"/>
<sequence>MSQSHPASFFAPPHPSERRTAQRHAWLRAQGLDFARAEAIPGDASGRRYWRLPAEGLILMDAAPPEDPLPFLRVQRRFLRLGLRVPRVHGAHLGQGFLLLEDLGSRDLKAALDAGEDPDTWMAQAMTIILALQAGSRRQYPRPPLPSFDAAHIGTELSLFRDWYLARHLGLVLEPETQTRLHSCFARLTVNALREPQTWVHRDFHARNLICLEDGELGILDFQDAVRGPVSYDLASLLWDRYWDWGKQRRRDWAIRFHQTAQRRGLPLPGQGDFLRDLGRMGLQRNLKILGIFCRLAYRDGKEEYLQFLPRFRAYVWEAMKADPELRPYQIDFAPWISSPCVP</sequence>
<dbReference type="SUPFAM" id="SSF56112">
    <property type="entry name" value="Protein kinase-like (PK-like)"/>
    <property type="match status" value="1"/>
</dbReference>
<comment type="caution">
    <text evidence="3">The sequence shown here is derived from an EMBL/GenBank/DDBJ whole genome shotgun (WGS) entry which is preliminary data.</text>
</comment>
<dbReference type="Pfam" id="PF01636">
    <property type="entry name" value="APH"/>
    <property type="match status" value="1"/>
</dbReference>
<dbReference type="EMBL" id="NCBC01000357">
    <property type="protein sequence ID" value="OYV78482.1"/>
    <property type="molecule type" value="Genomic_DNA"/>
</dbReference>
<feature type="domain" description="Aminoglycoside phosphotransferase" evidence="2">
    <location>
        <begin position="37"/>
        <end position="262"/>
    </location>
</feature>
<feature type="region of interest" description="Disordered" evidence="1">
    <location>
        <begin position="1"/>
        <end position="22"/>
    </location>
</feature>
<accession>A0A257SZB1</accession>